<dbReference type="AlphaFoldDB" id="A0AAW1QH23"/>
<reference evidence="2 3" key="1">
    <citation type="journal article" date="2024" name="Nat. Commun.">
        <title>Phylogenomics reveals the evolutionary origins of lichenization in chlorophyte algae.</title>
        <authorList>
            <person name="Puginier C."/>
            <person name="Libourel C."/>
            <person name="Otte J."/>
            <person name="Skaloud P."/>
            <person name="Haon M."/>
            <person name="Grisel S."/>
            <person name="Petersen M."/>
            <person name="Berrin J.G."/>
            <person name="Delaux P.M."/>
            <person name="Dal Grande F."/>
            <person name="Keller J."/>
        </authorList>
    </citation>
    <scope>NUCLEOTIDE SEQUENCE [LARGE SCALE GENOMIC DNA]</scope>
    <source>
        <strain evidence="2 3">SAG 2043</strain>
    </source>
</reference>
<dbReference type="GO" id="GO:0005634">
    <property type="term" value="C:nucleus"/>
    <property type="evidence" value="ECO:0007669"/>
    <property type="project" value="TreeGrafter"/>
</dbReference>
<protein>
    <recommendedName>
        <fullName evidence="4">Ecdysoneless</fullName>
    </recommendedName>
</protein>
<accession>A0AAW1QH23</accession>
<proteinExistence type="predicted"/>
<sequence length="468" mass="51510">MATARSLGRAGGDVENVMYYEVYPAQGLQADELEIMRRQLLESVLPHMHGHIWQRDCFNLRSSFVKRPPWQQQAAGKGAQPACLWGSVCFGDNLEDEWFVTWLLLELTRRQAGTVVRAWDSDGDYLLIEAAYSLPKWLKPETSHNRVWLHNGKVHVVLLPSASNPSLPPAPTVEQALQIVRAEGVSTEASAGVQRAITDRLAGYPAKAAAEMHTARCVLPARLAHVLSREQQLVAPAVEAFHYRDVDDMKAAARLAHFPAEDMVSTLVTFNRCLYAQLAQQQFEAPRGFPLPLPSHPAFRAAELGMKLTCGFEMMYCNRARFGAEQYQQTEVYQQSTVALAAPARRLEELLKEPINPEALQQAGAGAEDDDSWMRSGAAELEAELQQRQQEMQGDLDRHAARSAGQPAADSSFDPANLASQLQEFVATMSSYEGAELPDSGREQGLPGPASNLAGLLGLRLPENADTA</sequence>
<dbReference type="EMBL" id="JALJOR010000003">
    <property type="protein sequence ID" value="KAK9820566.1"/>
    <property type="molecule type" value="Genomic_DNA"/>
</dbReference>
<dbReference type="PANTHER" id="PTHR13060">
    <property type="entry name" value="SGT1 PROTEIN HSGT1 SUPPRESSOR OF GCR2"/>
    <property type="match status" value="1"/>
</dbReference>
<dbReference type="Pfam" id="PF07093">
    <property type="entry name" value="SGT1"/>
    <property type="match status" value="2"/>
</dbReference>
<keyword evidence="3" id="KW-1185">Reference proteome</keyword>
<feature type="region of interest" description="Disordered" evidence="1">
    <location>
        <begin position="433"/>
        <end position="468"/>
    </location>
</feature>
<evidence type="ECO:0000313" key="2">
    <source>
        <dbReference type="EMBL" id="KAK9820566.1"/>
    </source>
</evidence>
<evidence type="ECO:0008006" key="4">
    <source>
        <dbReference type="Google" id="ProtNLM"/>
    </source>
</evidence>
<evidence type="ECO:0000313" key="3">
    <source>
        <dbReference type="Proteomes" id="UP001489004"/>
    </source>
</evidence>
<dbReference type="Proteomes" id="UP001489004">
    <property type="component" value="Unassembled WGS sequence"/>
</dbReference>
<organism evidence="2 3">
    <name type="scientific">[Myrmecia] bisecta</name>
    <dbReference type="NCBI Taxonomy" id="41462"/>
    <lineage>
        <taxon>Eukaryota</taxon>
        <taxon>Viridiplantae</taxon>
        <taxon>Chlorophyta</taxon>
        <taxon>core chlorophytes</taxon>
        <taxon>Trebouxiophyceae</taxon>
        <taxon>Trebouxiales</taxon>
        <taxon>Trebouxiaceae</taxon>
        <taxon>Myrmecia</taxon>
    </lineage>
</organism>
<evidence type="ECO:0000256" key="1">
    <source>
        <dbReference type="SAM" id="MobiDB-lite"/>
    </source>
</evidence>
<dbReference type="InterPro" id="IPR010770">
    <property type="entry name" value="Ecd"/>
</dbReference>
<gene>
    <name evidence="2" type="ORF">WJX72_011716</name>
</gene>
<comment type="caution">
    <text evidence="2">The sequence shown here is derived from an EMBL/GenBank/DDBJ whole genome shotgun (WGS) entry which is preliminary data.</text>
</comment>
<dbReference type="PANTHER" id="PTHR13060:SF0">
    <property type="entry name" value="PROTEIN ECDYSONELESS HOMOLOG"/>
    <property type="match status" value="1"/>
</dbReference>
<feature type="region of interest" description="Disordered" evidence="1">
    <location>
        <begin position="385"/>
        <end position="414"/>
    </location>
</feature>
<name>A0AAW1QH23_9CHLO</name>